<sequence length="1138" mass="130480">MAVAEPKPHSEPKVWNFFKRPFRHSSATSGAMPPNTATTTSSHHGYHHHTNPTSHNPPLDGSSNHASSSVSSVARSFLPTRRRLKLDPSNKLFFPYEPGKQVRSAIRIKNTSKSYVAFKFQTTAPKSCFMRPPGAILAPGESIIATVFKFVEQPENNEKPEKTGLKFKIMSLKVKGSIDYVPELFDEQKDQVAVEQILRVVFLDPERPTSALEKLNRQLSEADAALEARKKPAEDAGPKIIGEGLVIDEWAVGILWDAGNRLYSCIKVHADYIVKQEENLTKLKEKMEHLDNICRDVVIRIENDEIHGERRRRHEVNGWLQQVRNLQQEMEETKDPPEPNKKCLICYGQSNCVSKYKFGKRVHKMIFKVNEVLSKGEGYTHSVDITHQPSLKPIYEIPHIETVGVDSMVERVWNSLQDKNVGIIGIYGMGGVGKTTLMKRIHNEFGNRNHEFDLVLWITIAKDCDNAKVMNDIRNRLGVKDDSWNRSSEHEKVGKIYQVLRQRRFVLMLDDLWGKLELQEVGVPNPKKAGCRSKVVFTTREEDVCDKMQADKKFKVEVLSEEEAFVLFCKKVGEGTLKSNVEIPRQAKKMAKECKGLPLALVTVGSAMSGVRSIASWRQAKHELRRNPWIASDLEKNVFGVLKFSYDRLPDEAHKNCFLYCAVYPEDYEIKVEDVIDRWIGEGFLGRSSKKSIYDMREEGHSIIEKLKLCCLVEDVMADIFQWWPRIKMHDVMRDMALWIACDQDTIRDKVVVEEHAFHLHSQKMELVEKISIIRASGMRRVPRCPNLVTLCLQNLEDNVDFSNLQIMSKLKVLDLSNNRHIRHLPSEIGMVINLEFLNLSLSDVSTQIQLPIELKNLEKLKVLLMKDTFTSSNILEVLESLKQLQILRLGYGGRVGGGLSFSEVDNNQEAILIDKLESLPQLEELCINLKTMRGIRKLLSSTKLQGCLRYVWLSFIDEPIEMATLLASWSKMKHLELITLQYLYNIKEVPSITYTCHLEALREVEINGCDSITHLTWLKHAQCLEILQVRNCNSIQELVKEDQGQTVDMDLFPHLRFLKLSFLVRLKKIYNGVLPFHSLKFIMVVGCDHLRTLPLNFNSKDTLIQITGETEWWNNLVWDDPTIGDALDSRFRPFIRI</sequence>
<dbReference type="InterPro" id="IPR002182">
    <property type="entry name" value="NB-ARC"/>
</dbReference>
<dbReference type="PROSITE" id="PS50202">
    <property type="entry name" value="MSP"/>
    <property type="match status" value="1"/>
</dbReference>
<keyword evidence="10" id="KW-1185">Reference proteome</keyword>
<comment type="similarity">
    <text evidence="1">Belongs to the disease resistance NB-LRR family.</text>
</comment>
<dbReference type="PANTHER" id="PTHR33463">
    <property type="entry name" value="NB-ARC DOMAIN-CONTAINING PROTEIN-RELATED"/>
    <property type="match status" value="1"/>
</dbReference>
<dbReference type="Gene3D" id="3.40.50.300">
    <property type="entry name" value="P-loop containing nucleotide triphosphate hydrolases"/>
    <property type="match status" value="1"/>
</dbReference>
<feature type="compositionally biased region" description="Low complexity" evidence="7">
    <location>
        <begin position="51"/>
        <end position="74"/>
    </location>
</feature>
<protein>
    <recommendedName>
        <fullName evidence="8">MSP domain-containing protein</fullName>
    </recommendedName>
</protein>
<dbReference type="Pfam" id="PF23559">
    <property type="entry name" value="WHD_DRP"/>
    <property type="match status" value="1"/>
</dbReference>
<accession>A0A445DRH8</accession>
<dbReference type="FunFam" id="1.10.10.10:FF:000322">
    <property type="entry name" value="Probable disease resistance protein At1g63360"/>
    <property type="match status" value="1"/>
</dbReference>
<proteinExistence type="inferred from homology"/>
<dbReference type="InterPro" id="IPR013783">
    <property type="entry name" value="Ig-like_fold"/>
</dbReference>
<dbReference type="SUPFAM" id="SSF49354">
    <property type="entry name" value="PapD-like"/>
    <property type="match status" value="1"/>
</dbReference>
<dbReference type="PROSITE" id="PS51450">
    <property type="entry name" value="LRR"/>
    <property type="match status" value="1"/>
</dbReference>
<evidence type="ECO:0000313" key="9">
    <source>
        <dbReference type="EMBL" id="RYR65792.1"/>
    </source>
</evidence>
<dbReference type="Gene3D" id="3.80.10.10">
    <property type="entry name" value="Ribonuclease Inhibitor"/>
    <property type="match status" value="2"/>
</dbReference>
<dbReference type="Pfam" id="PF23247">
    <property type="entry name" value="LRR_RPS2"/>
    <property type="match status" value="1"/>
</dbReference>
<dbReference type="GO" id="GO:0006952">
    <property type="term" value="P:defense response"/>
    <property type="evidence" value="ECO:0007669"/>
    <property type="project" value="UniProtKB-KW"/>
</dbReference>
<reference evidence="9 10" key="1">
    <citation type="submission" date="2019-01" db="EMBL/GenBank/DDBJ databases">
        <title>Sequencing of cultivated peanut Arachis hypogaea provides insights into genome evolution and oil improvement.</title>
        <authorList>
            <person name="Chen X."/>
        </authorList>
    </citation>
    <scope>NUCLEOTIDE SEQUENCE [LARGE SCALE GENOMIC DNA]</scope>
    <source>
        <strain evidence="10">cv. Fuhuasheng</strain>
        <tissue evidence="9">Leaves</tissue>
    </source>
</reference>
<comment type="caution">
    <text evidence="9">The sequence shown here is derived from an EMBL/GenBank/DDBJ whole genome shotgun (WGS) entry which is preliminary data.</text>
</comment>
<dbReference type="Pfam" id="PF00635">
    <property type="entry name" value="Motile_Sperm"/>
    <property type="match status" value="1"/>
</dbReference>
<dbReference type="SUPFAM" id="SSF52058">
    <property type="entry name" value="L domain-like"/>
    <property type="match status" value="1"/>
</dbReference>
<dbReference type="InterPro" id="IPR042197">
    <property type="entry name" value="Apaf_helical"/>
</dbReference>
<dbReference type="InterPro" id="IPR000535">
    <property type="entry name" value="MSP_dom"/>
</dbReference>
<dbReference type="InterPro" id="IPR050905">
    <property type="entry name" value="Plant_NBS-LRR"/>
</dbReference>
<evidence type="ECO:0000256" key="1">
    <source>
        <dbReference type="ARBA" id="ARBA00008894"/>
    </source>
</evidence>
<dbReference type="InterPro" id="IPR058922">
    <property type="entry name" value="WHD_DRP"/>
</dbReference>
<dbReference type="STRING" id="3818.A0A445DRH8"/>
<dbReference type="EMBL" id="SDMP01000003">
    <property type="protein sequence ID" value="RYR65792.1"/>
    <property type="molecule type" value="Genomic_DNA"/>
</dbReference>
<dbReference type="PANTHER" id="PTHR33463:SF204">
    <property type="entry name" value="NB-ARC DOMAIN-CONTAINING PROTEIN"/>
    <property type="match status" value="1"/>
</dbReference>
<keyword evidence="3" id="KW-0677">Repeat</keyword>
<evidence type="ECO:0000256" key="3">
    <source>
        <dbReference type="ARBA" id="ARBA00022737"/>
    </source>
</evidence>
<evidence type="ECO:0000256" key="7">
    <source>
        <dbReference type="SAM" id="MobiDB-lite"/>
    </source>
</evidence>
<dbReference type="GO" id="GO:0043531">
    <property type="term" value="F:ADP binding"/>
    <property type="evidence" value="ECO:0007669"/>
    <property type="project" value="InterPro"/>
</dbReference>
<dbReference type="Gene3D" id="1.10.8.430">
    <property type="entry name" value="Helical domain of apoptotic protease-activating factors"/>
    <property type="match status" value="1"/>
</dbReference>
<evidence type="ECO:0000256" key="5">
    <source>
        <dbReference type="ARBA" id="ARBA00022821"/>
    </source>
</evidence>
<evidence type="ECO:0000256" key="6">
    <source>
        <dbReference type="ARBA" id="ARBA00022840"/>
    </source>
</evidence>
<dbReference type="FunFam" id="1.10.8.430:FF:000003">
    <property type="entry name" value="Probable disease resistance protein At5g66910"/>
    <property type="match status" value="1"/>
</dbReference>
<dbReference type="InterPro" id="IPR057135">
    <property type="entry name" value="At4g27190-like_LRR"/>
</dbReference>
<evidence type="ECO:0000256" key="4">
    <source>
        <dbReference type="ARBA" id="ARBA00022741"/>
    </source>
</evidence>
<dbReference type="InterPro" id="IPR036388">
    <property type="entry name" value="WH-like_DNA-bd_sf"/>
</dbReference>
<dbReference type="InterPro" id="IPR032675">
    <property type="entry name" value="LRR_dom_sf"/>
</dbReference>
<evidence type="ECO:0000256" key="2">
    <source>
        <dbReference type="ARBA" id="ARBA00022614"/>
    </source>
</evidence>
<dbReference type="InterPro" id="IPR027417">
    <property type="entry name" value="P-loop_NTPase"/>
</dbReference>
<feature type="domain" description="MSP" evidence="8">
    <location>
        <begin position="83"/>
        <end position="203"/>
    </location>
</feature>
<dbReference type="Gene3D" id="2.60.40.10">
    <property type="entry name" value="Immunoglobulins"/>
    <property type="match status" value="1"/>
</dbReference>
<feature type="region of interest" description="Disordered" evidence="7">
    <location>
        <begin position="25"/>
        <end position="74"/>
    </location>
</feature>
<dbReference type="InterPro" id="IPR001611">
    <property type="entry name" value="Leu-rich_rpt"/>
</dbReference>
<organism evidence="9 10">
    <name type="scientific">Arachis hypogaea</name>
    <name type="common">Peanut</name>
    <dbReference type="NCBI Taxonomy" id="3818"/>
    <lineage>
        <taxon>Eukaryota</taxon>
        <taxon>Viridiplantae</taxon>
        <taxon>Streptophyta</taxon>
        <taxon>Embryophyta</taxon>
        <taxon>Tracheophyta</taxon>
        <taxon>Spermatophyta</taxon>
        <taxon>Magnoliopsida</taxon>
        <taxon>eudicotyledons</taxon>
        <taxon>Gunneridae</taxon>
        <taxon>Pentapetalae</taxon>
        <taxon>rosids</taxon>
        <taxon>fabids</taxon>
        <taxon>Fabales</taxon>
        <taxon>Fabaceae</taxon>
        <taxon>Papilionoideae</taxon>
        <taxon>50 kb inversion clade</taxon>
        <taxon>dalbergioids sensu lato</taxon>
        <taxon>Dalbergieae</taxon>
        <taxon>Pterocarpus clade</taxon>
        <taxon>Arachis</taxon>
    </lineage>
</organism>
<keyword evidence="2" id="KW-0433">Leucine-rich repeat</keyword>
<name>A0A445DRH8_ARAHY</name>
<dbReference type="Proteomes" id="UP000289738">
    <property type="component" value="Chromosome A03"/>
</dbReference>
<dbReference type="GO" id="GO:0005524">
    <property type="term" value="F:ATP binding"/>
    <property type="evidence" value="ECO:0007669"/>
    <property type="project" value="UniProtKB-KW"/>
</dbReference>
<evidence type="ECO:0000313" key="10">
    <source>
        <dbReference type="Proteomes" id="UP000289738"/>
    </source>
</evidence>
<keyword evidence="4" id="KW-0547">Nucleotide-binding</keyword>
<dbReference type="Gene3D" id="1.10.10.10">
    <property type="entry name" value="Winged helix-like DNA-binding domain superfamily/Winged helix DNA-binding domain"/>
    <property type="match status" value="1"/>
</dbReference>
<dbReference type="FunFam" id="3.40.50.300:FF:001091">
    <property type="entry name" value="Probable disease resistance protein At1g61300"/>
    <property type="match status" value="1"/>
</dbReference>
<dbReference type="SUPFAM" id="SSF52540">
    <property type="entry name" value="P-loop containing nucleoside triphosphate hydrolases"/>
    <property type="match status" value="1"/>
</dbReference>
<evidence type="ECO:0000259" key="8">
    <source>
        <dbReference type="PROSITE" id="PS50202"/>
    </source>
</evidence>
<gene>
    <name evidence="9" type="ORF">Ahy_A03g011714</name>
</gene>
<dbReference type="Pfam" id="PF00931">
    <property type="entry name" value="NB-ARC"/>
    <property type="match status" value="1"/>
</dbReference>
<keyword evidence="5" id="KW-0611">Plant defense</keyword>
<dbReference type="AlphaFoldDB" id="A0A445DRH8"/>
<dbReference type="InterPro" id="IPR008962">
    <property type="entry name" value="PapD-like_sf"/>
</dbReference>
<keyword evidence="6" id="KW-0067">ATP-binding</keyword>
<dbReference type="PRINTS" id="PR00364">
    <property type="entry name" value="DISEASERSIST"/>
</dbReference>